<sequence>MKCPECEKEYTKDDFTGYIGKNDLSAEIVCSGCGCECHIGTATQADFDE</sequence>
<dbReference type="AlphaFoldDB" id="A0A6M3LV39"/>
<dbReference type="EMBL" id="MT143493">
    <property type="protein sequence ID" value="QJA97434.1"/>
    <property type="molecule type" value="Genomic_DNA"/>
</dbReference>
<gene>
    <name evidence="1" type="ORF">MM415B06264_0010</name>
</gene>
<evidence type="ECO:0000313" key="1">
    <source>
        <dbReference type="EMBL" id="QJA97434.1"/>
    </source>
</evidence>
<name>A0A6M3LV39_9ZZZZ</name>
<proteinExistence type="predicted"/>
<protein>
    <submittedName>
        <fullName evidence="1">Uncharacterized protein</fullName>
    </submittedName>
</protein>
<organism evidence="1">
    <name type="scientific">viral metagenome</name>
    <dbReference type="NCBI Taxonomy" id="1070528"/>
    <lineage>
        <taxon>unclassified sequences</taxon>
        <taxon>metagenomes</taxon>
        <taxon>organismal metagenomes</taxon>
    </lineage>
</organism>
<accession>A0A6M3LV39</accession>
<reference evidence="1" key="1">
    <citation type="submission" date="2020-03" db="EMBL/GenBank/DDBJ databases">
        <title>The deep terrestrial virosphere.</title>
        <authorList>
            <person name="Holmfeldt K."/>
            <person name="Nilsson E."/>
            <person name="Simone D."/>
            <person name="Lopez-Fernandez M."/>
            <person name="Wu X."/>
            <person name="de Brujin I."/>
            <person name="Lundin D."/>
            <person name="Andersson A."/>
            <person name="Bertilsson S."/>
            <person name="Dopson M."/>
        </authorList>
    </citation>
    <scope>NUCLEOTIDE SEQUENCE</scope>
    <source>
        <strain evidence="1">MM415B06264</strain>
    </source>
</reference>